<sequence length="369" mass="40453">MPAPSALELASDRLPPGVFTDVGALLIGAVLSSSLAGVTAYQAVAYLTLFPNDGLDPKLWVIFIWLFDFLSAVFNSAMVYIYFVNHQDDPFFIAFTIWAWDAGTIAMGLSILFVQLFFIVRLWRLRQIVYPQSRRLNLAICITFSALAVYTEASGLILAIWDLSHTVEPESRITPLFNSNIGTETALDILITAMLIHILHQHRNEFAPRKSPFAQLMVFFLTRGCVIAIYQIILLVVPHLVGASYAWVPLLFCLSRVYANSAIMTLNNRRRPNADALSIDARSSFHITLPTFHLTSDELPPDTPGLHSQTNSSAGVHTQDAGSGSNSGGSSSLAKPPEGIFIDMDAERDGARAFLSSPTPLGKGRQVAL</sequence>
<name>A0ACB8RDW6_9AGAM</name>
<reference evidence="1" key="1">
    <citation type="submission" date="2021-02" db="EMBL/GenBank/DDBJ databases">
        <authorList>
            <consortium name="DOE Joint Genome Institute"/>
            <person name="Ahrendt S."/>
            <person name="Looney B.P."/>
            <person name="Miyauchi S."/>
            <person name="Morin E."/>
            <person name="Drula E."/>
            <person name="Courty P.E."/>
            <person name="Chicoki N."/>
            <person name="Fauchery L."/>
            <person name="Kohler A."/>
            <person name="Kuo A."/>
            <person name="Labutti K."/>
            <person name="Pangilinan J."/>
            <person name="Lipzen A."/>
            <person name="Riley R."/>
            <person name="Andreopoulos W."/>
            <person name="He G."/>
            <person name="Johnson J."/>
            <person name="Barry K.W."/>
            <person name="Grigoriev I.V."/>
            <person name="Nagy L."/>
            <person name="Hibbett D."/>
            <person name="Henrissat B."/>
            <person name="Matheny P.B."/>
            <person name="Labbe J."/>
            <person name="Martin F."/>
        </authorList>
    </citation>
    <scope>NUCLEOTIDE SEQUENCE</scope>
    <source>
        <strain evidence="1">FP105234-sp</strain>
    </source>
</reference>
<protein>
    <submittedName>
        <fullName evidence="1">Uncharacterized protein</fullName>
    </submittedName>
</protein>
<evidence type="ECO:0000313" key="1">
    <source>
        <dbReference type="EMBL" id="KAI0042283.1"/>
    </source>
</evidence>
<evidence type="ECO:0000313" key="2">
    <source>
        <dbReference type="Proteomes" id="UP000814033"/>
    </source>
</evidence>
<gene>
    <name evidence="1" type="ORF">FA95DRAFT_1682625</name>
</gene>
<proteinExistence type="predicted"/>
<organism evidence="1 2">
    <name type="scientific">Auriscalpium vulgare</name>
    <dbReference type="NCBI Taxonomy" id="40419"/>
    <lineage>
        <taxon>Eukaryota</taxon>
        <taxon>Fungi</taxon>
        <taxon>Dikarya</taxon>
        <taxon>Basidiomycota</taxon>
        <taxon>Agaricomycotina</taxon>
        <taxon>Agaricomycetes</taxon>
        <taxon>Russulales</taxon>
        <taxon>Auriscalpiaceae</taxon>
        <taxon>Auriscalpium</taxon>
    </lineage>
</organism>
<accession>A0ACB8RDW6</accession>
<dbReference type="Proteomes" id="UP000814033">
    <property type="component" value="Unassembled WGS sequence"/>
</dbReference>
<reference evidence="1" key="2">
    <citation type="journal article" date="2022" name="New Phytol.">
        <title>Evolutionary transition to the ectomycorrhizal habit in the genomes of a hyperdiverse lineage of mushroom-forming fungi.</title>
        <authorList>
            <person name="Looney B."/>
            <person name="Miyauchi S."/>
            <person name="Morin E."/>
            <person name="Drula E."/>
            <person name="Courty P.E."/>
            <person name="Kohler A."/>
            <person name="Kuo A."/>
            <person name="LaButti K."/>
            <person name="Pangilinan J."/>
            <person name="Lipzen A."/>
            <person name="Riley R."/>
            <person name="Andreopoulos W."/>
            <person name="He G."/>
            <person name="Johnson J."/>
            <person name="Nolan M."/>
            <person name="Tritt A."/>
            <person name="Barry K.W."/>
            <person name="Grigoriev I.V."/>
            <person name="Nagy L.G."/>
            <person name="Hibbett D."/>
            <person name="Henrissat B."/>
            <person name="Matheny P.B."/>
            <person name="Labbe J."/>
            <person name="Martin F.M."/>
        </authorList>
    </citation>
    <scope>NUCLEOTIDE SEQUENCE</scope>
    <source>
        <strain evidence="1">FP105234-sp</strain>
    </source>
</reference>
<comment type="caution">
    <text evidence="1">The sequence shown here is derived from an EMBL/GenBank/DDBJ whole genome shotgun (WGS) entry which is preliminary data.</text>
</comment>
<keyword evidence="2" id="KW-1185">Reference proteome</keyword>
<dbReference type="EMBL" id="MU276074">
    <property type="protein sequence ID" value="KAI0042283.1"/>
    <property type="molecule type" value="Genomic_DNA"/>
</dbReference>